<dbReference type="InterPro" id="IPR000073">
    <property type="entry name" value="AB_hydrolase_1"/>
</dbReference>
<dbReference type="Pfam" id="PF00561">
    <property type="entry name" value="Abhydrolase_1"/>
    <property type="match status" value="1"/>
</dbReference>
<proteinExistence type="predicted"/>
<evidence type="ECO:0000313" key="4">
    <source>
        <dbReference type="Proteomes" id="UP000557307"/>
    </source>
</evidence>
<sequence>MQKFLFSILLFVIVLRAGYAQPTAFTVEVTGQGQPLLLIPGYSCSGEVWRETVEHLKDRYECHVLTLAGYAGVPPIEQPILQTVRDQIMAYVKAKNLHKPVLMGHSLGAFMSLWVSSTEPELFSKVICVDGVPFLAAMMNPNVRADSLRQLPMYNAETVAQNFVSLPDSSFEQNQARAMLTQVRDSSRARQIARWAALSDRKTLGYTIVELSLTDLRPNLARITAPTLVLGSLYFNSPQTTERILGEQYRTLPHKTIVVAQAKHFIMYDEPAWFYQQIDAFLGSL</sequence>
<dbReference type="Gene3D" id="3.40.50.1820">
    <property type="entry name" value="alpha/beta hydrolase"/>
    <property type="match status" value="1"/>
</dbReference>
<keyword evidence="4" id="KW-1185">Reference proteome</keyword>
<dbReference type="AlphaFoldDB" id="A0A840TZQ3"/>
<name>A0A840TZQ3_9BACT</name>
<gene>
    <name evidence="3" type="ORF">HNQ92_004934</name>
</gene>
<reference evidence="3 4" key="1">
    <citation type="submission" date="2020-08" db="EMBL/GenBank/DDBJ databases">
        <title>Genomic Encyclopedia of Type Strains, Phase IV (KMG-IV): sequencing the most valuable type-strain genomes for metagenomic binning, comparative biology and taxonomic classification.</title>
        <authorList>
            <person name="Goeker M."/>
        </authorList>
    </citation>
    <scope>NUCLEOTIDE SEQUENCE [LARGE SCALE GENOMIC DNA]</scope>
    <source>
        <strain evidence="3 4">DSM 105074</strain>
    </source>
</reference>
<dbReference type="InterPro" id="IPR050266">
    <property type="entry name" value="AB_hydrolase_sf"/>
</dbReference>
<dbReference type="PANTHER" id="PTHR43798">
    <property type="entry name" value="MONOACYLGLYCEROL LIPASE"/>
    <property type="match status" value="1"/>
</dbReference>
<evidence type="ECO:0000256" key="1">
    <source>
        <dbReference type="SAM" id="SignalP"/>
    </source>
</evidence>
<comment type="caution">
    <text evidence="3">The sequence shown here is derived from an EMBL/GenBank/DDBJ whole genome shotgun (WGS) entry which is preliminary data.</text>
</comment>
<feature type="chain" id="PRO_5032360463" evidence="1">
    <location>
        <begin position="23"/>
        <end position="285"/>
    </location>
</feature>
<evidence type="ECO:0000313" key="3">
    <source>
        <dbReference type="EMBL" id="MBB5286773.1"/>
    </source>
</evidence>
<organism evidence="3 4">
    <name type="scientific">Rhabdobacter roseus</name>
    <dbReference type="NCBI Taxonomy" id="1655419"/>
    <lineage>
        <taxon>Bacteria</taxon>
        <taxon>Pseudomonadati</taxon>
        <taxon>Bacteroidota</taxon>
        <taxon>Cytophagia</taxon>
        <taxon>Cytophagales</taxon>
        <taxon>Cytophagaceae</taxon>
        <taxon>Rhabdobacter</taxon>
    </lineage>
</organism>
<feature type="signal peptide" evidence="1">
    <location>
        <begin position="1"/>
        <end position="22"/>
    </location>
</feature>
<dbReference type="EMBL" id="JACHGF010000011">
    <property type="protein sequence ID" value="MBB5286773.1"/>
    <property type="molecule type" value="Genomic_DNA"/>
</dbReference>
<feature type="domain" description="AB hydrolase-1" evidence="2">
    <location>
        <begin position="35"/>
        <end position="271"/>
    </location>
</feature>
<dbReference type="SUPFAM" id="SSF53474">
    <property type="entry name" value="alpha/beta-Hydrolases"/>
    <property type="match status" value="1"/>
</dbReference>
<keyword evidence="1" id="KW-0732">Signal</keyword>
<accession>A0A840TZQ3</accession>
<dbReference type="RefSeq" id="WP_184178224.1">
    <property type="nucleotide sequence ID" value="NZ_JACHGF010000011.1"/>
</dbReference>
<evidence type="ECO:0000259" key="2">
    <source>
        <dbReference type="Pfam" id="PF00561"/>
    </source>
</evidence>
<protein>
    <submittedName>
        <fullName evidence="3">Pimeloyl-ACP methyl ester carboxylesterase</fullName>
    </submittedName>
</protein>
<dbReference type="Proteomes" id="UP000557307">
    <property type="component" value="Unassembled WGS sequence"/>
</dbReference>
<dbReference type="InterPro" id="IPR029058">
    <property type="entry name" value="AB_hydrolase_fold"/>
</dbReference>